<keyword evidence="4 6" id="KW-0479">Metal-binding</keyword>
<dbReference type="Gene3D" id="1.10.1300.10">
    <property type="entry name" value="3'5'-cyclic nucleotide phosphodiesterase, catalytic domain"/>
    <property type="match status" value="1"/>
</dbReference>
<dbReference type="SUPFAM" id="SSF53223">
    <property type="entry name" value="Aminoacid dehydrogenase-like, N-terminal domain"/>
    <property type="match status" value="1"/>
</dbReference>
<keyword evidence="7" id="KW-0378">Hydrolase</keyword>
<comment type="similarity">
    <text evidence="3 6">Belongs to the malic enzymes family.</text>
</comment>
<dbReference type="InterPro" id="IPR037062">
    <property type="entry name" value="Malic_N_dom_sf"/>
</dbReference>
<dbReference type="InterPro" id="IPR003607">
    <property type="entry name" value="HD/PDEase_dom"/>
</dbReference>
<dbReference type="SMART" id="SM00919">
    <property type="entry name" value="Malic_M"/>
    <property type="match status" value="1"/>
</dbReference>
<dbReference type="Gene3D" id="3.40.50.720">
    <property type="entry name" value="NAD(P)-binding Rossmann-like Domain"/>
    <property type="match status" value="1"/>
</dbReference>
<dbReference type="EC" id="3.1.4.-" evidence="7"/>
<dbReference type="InterPro" id="IPR012302">
    <property type="entry name" value="Malic_NAD-bd"/>
</dbReference>
<evidence type="ECO:0000313" key="9">
    <source>
        <dbReference type="EMBL" id="GAA5807774.1"/>
    </source>
</evidence>
<dbReference type="InterPro" id="IPR012301">
    <property type="entry name" value="Malic_N_dom"/>
</dbReference>
<evidence type="ECO:0000256" key="2">
    <source>
        <dbReference type="ARBA" id="ARBA00001946"/>
    </source>
</evidence>
<dbReference type="PRINTS" id="PR00072">
    <property type="entry name" value="MALOXRDTASE"/>
</dbReference>
<dbReference type="SUPFAM" id="SSF109604">
    <property type="entry name" value="HD-domain/PDEase-like"/>
    <property type="match status" value="1"/>
</dbReference>
<feature type="domain" description="PDEase" evidence="8">
    <location>
        <begin position="570"/>
        <end position="959"/>
    </location>
</feature>
<evidence type="ECO:0000256" key="7">
    <source>
        <dbReference type="RuleBase" id="RU363067"/>
    </source>
</evidence>
<comment type="cofactor">
    <cofactor evidence="1">
        <name>Mn(2+)</name>
        <dbReference type="ChEBI" id="CHEBI:29035"/>
    </cofactor>
</comment>
<sequence>MAPSTYNTASSENTTESKTISGYYNEGTAVEQQKRRALKLNGILPNGIENMEIQRRRALQQVRSKSTPLEKYIFLAQLRTSNTRLFYKLIMDDLQEFAPIIYTPTVGTACIEYSNIYPFLAAPGVPDGLYLDSTDLTNLKETILNYQPVDNYSPEIAVITDGSRILGLGDLGTNGMGISIGKLQLYVAGAGIDPRRTLPIVLDLGTNNEKLRNDDFYLGLRKPRPADEEFYSIVNTVLETLHQVYPQLLIQFEDWSSEHAFGLLEKYRNELVCFNDDIQGTGAVILSGIINAVRKVQQEDNVSPRDHRVVFYGAGSAAIGVARQIQEYFETEFNLTEEEAKKVFWIVDSKGLVTLDRGDRLAQHKVYYARDDNEGHQYKDLIDIVNYVKPTVLIGLSSTTGAFNKTVLNRLAELNQQPIVFPLSNPATQAECTFAEAMEGTNYKVIFASGTAFPSYTVPTTGEVRIPGQGNNMYIFPGLGLGAVLAKPSSISNGMIYSASKSLADSLTAEEIKQGWLYPSLVRIREVSAIVAAAVIEESIKEGISNNKELESMSHDELIEFVTKNMWTPTQESYGSLHDLFIIERILLKVSETSYRTYSLDYSLLNKPRAEVYGFIAGIFQRMNICQTLGITTSDFLDFLIDIEKGYNDNPYHSFYHAVDVAMVLYHMMEQYDMAEYLTKVDLAMAMIAALCHDIGHPGKNNHFEVSCKTEKAKLYKDLSVLESHSSSLALELLDKHQLLRNLESQTSLLGIAISKQDFKTSVVEMILATDMVCHFTLKDNISILHEKIDTLKHHSQVKKVLLSMGKQERKLKPLFPNQNPFKYFEKHFFSTPSTTTNSLHTTKSSLLNTQERTMLCKILIHAADISNPCRPWTVFHQQSRLVCVEFFRQGDAEESLGLPISPNMNRKEANPSSINVGFIDYIVQPYFEVLSLLFPKSKELLVQCSKNREEWLKLSTENVDIFGNKLLPIEVAMGGSITQVTIAAGTVEIPGKFEKVIRSKLKRSHSFNPTAYLSIDDNHLKIRRKSEEISLLYQRTRSPIGRRKSDASAYMSQPKMVSFSE</sequence>
<proteinExistence type="inferred from homology"/>
<dbReference type="Pfam" id="PF00233">
    <property type="entry name" value="PDEase_I"/>
    <property type="match status" value="1"/>
</dbReference>
<dbReference type="PANTHER" id="PTHR23406:SF32">
    <property type="entry name" value="NADP-DEPENDENT MALIC ENZYME"/>
    <property type="match status" value="1"/>
</dbReference>
<dbReference type="PROSITE" id="PS00331">
    <property type="entry name" value="MALIC_ENZYMES"/>
    <property type="match status" value="1"/>
</dbReference>
<dbReference type="SUPFAM" id="SSF51735">
    <property type="entry name" value="NAD(P)-binding Rossmann-fold domains"/>
    <property type="match status" value="1"/>
</dbReference>
<dbReference type="CDD" id="cd00077">
    <property type="entry name" value="HDc"/>
    <property type="match status" value="1"/>
</dbReference>
<name>A0ABP9YLP1_9FUNG</name>
<organism evidence="9 10">
    <name type="scientific">Mucor flavus</name>
    <dbReference type="NCBI Taxonomy" id="439312"/>
    <lineage>
        <taxon>Eukaryota</taxon>
        <taxon>Fungi</taxon>
        <taxon>Fungi incertae sedis</taxon>
        <taxon>Mucoromycota</taxon>
        <taxon>Mucoromycotina</taxon>
        <taxon>Mucoromycetes</taxon>
        <taxon>Mucorales</taxon>
        <taxon>Mucorineae</taxon>
        <taxon>Mucoraceae</taxon>
        <taxon>Mucor</taxon>
    </lineage>
</organism>
<dbReference type="Pfam" id="PF00390">
    <property type="entry name" value="malic"/>
    <property type="match status" value="1"/>
</dbReference>
<dbReference type="InterPro" id="IPR015884">
    <property type="entry name" value="Malic_enzyme_CS"/>
</dbReference>
<dbReference type="InterPro" id="IPR001891">
    <property type="entry name" value="Malic_OxRdtase"/>
</dbReference>
<dbReference type="SMART" id="SM01274">
    <property type="entry name" value="malic"/>
    <property type="match status" value="1"/>
</dbReference>
<dbReference type="Proteomes" id="UP001473302">
    <property type="component" value="Unassembled WGS sequence"/>
</dbReference>
<evidence type="ECO:0000256" key="4">
    <source>
        <dbReference type="ARBA" id="ARBA00022723"/>
    </source>
</evidence>
<keyword evidence="10" id="KW-1185">Reference proteome</keyword>
<accession>A0ABP9YLP1</accession>
<evidence type="ECO:0000256" key="1">
    <source>
        <dbReference type="ARBA" id="ARBA00001936"/>
    </source>
</evidence>
<evidence type="ECO:0000256" key="3">
    <source>
        <dbReference type="ARBA" id="ARBA00008785"/>
    </source>
</evidence>
<dbReference type="NCBIfam" id="NF010052">
    <property type="entry name" value="PRK13529.1"/>
    <property type="match status" value="1"/>
</dbReference>
<evidence type="ECO:0000256" key="6">
    <source>
        <dbReference type="RuleBase" id="RU003426"/>
    </source>
</evidence>
<dbReference type="PANTHER" id="PTHR23406">
    <property type="entry name" value="MALIC ENZYME-RELATED"/>
    <property type="match status" value="1"/>
</dbReference>
<evidence type="ECO:0000259" key="8">
    <source>
        <dbReference type="PROSITE" id="PS51845"/>
    </source>
</evidence>
<comment type="cofactor">
    <cofactor evidence="7">
        <name>a divalent metal cation</name>
        <dbReference type="ChEBI" id="CHEBI:60240"/>
    </cofactor>
    <text evidence="7">Binds 2 divalent metal cations per subunit. Site 1 may preferentially bind zinc ions, while site 2 has a preference for magnesium and/or manganese ions.</text>
</comment>
<dbReference type="InterPro" id="IPR036971">
    <property type="entry name" value="PDEase_catalytic_dom_sf"/>
</dbReference>
<comment type="caution">
    <text evidence="9">The sequence shown here is derived from an EMBL/GenBank/DDBJ whole genome shotgun (WGS) entry which is preliminary data.</text>
</comment>
<dbReference type="SMART" id="SM00471">
    <property type="entry name" value="HDc"/>
    <property type="match status" value="1"/>
</dbReference>
<evidence type="ECO:0000313" key="10">
    <source>
        <dbReference type="Proteomes" id="UP001473302"/>
    </source>
</evidence>
<dbReference type="EMBL" id="BAABUK010000003">
    <property type="protein sequence ID" value="GAA5807774.1"/>
    <property type="molecule type" value="Genomic_DNA"/>
</dbReference>
<evidence type="ECO:0000256" key="5">
    <source>
        <dbReference type="ARBA" id="ARBA00023002"/>
    </source>
</evidence>
<keyword evidence="5 6" id="KW-0560">Oxidoreductase</keyword>
<dbReference type="InterPro" id="IPR036291">
    <property type="entry name" value="NAD(P)-bd_dom_sf"/>
</dbReference>
<comment type="cofactor">
    <cofactor evidence="2">
        <name>Mg(2+)</name>
        <dbReference type="ChEBI" id="CHEBI:18420"/>
    </cofactor>
</comment>
<dbReference type="Pfam" id="PF03949">
    <property type="entry name" value="Malic_M"/>
    <property type="match status" value="1"/>
</dbReference>
<dbReference type="InterPro" id="IPR046346">
    <property type="entry name" value="Aminoacid_DH-like_N_sf"/>
</dbReference>
<dbReference type="InterPro" id="IPR023174">
    <property type="entry name" value="PDEase_CS"/>
</dbReference>
<protein>
    <recommendedName>
        <fullName evidence="6 7">Multifunctional fusion protein</fullName>
    </recommendedName>
    <domain>
        <recommendedName>
            <fullName evidence="7">Phosphodiesterase</fullName>
            <ecNumber evidence="7">3.1.4.-</ecNumber>
        </recommendedName>
    </domain>
    <domain>
        <recommendedName>
            <fullName evidence="6">Malic enzyme</fullName>
        </recommendedName>
    </domain>
</protein>
<dbReference type="PROSITE" id="PS00126">
    <property type="entry name" value="PDEASE_I_1"/>
    <property type="match status" value="1"/>
</dbReference>
<dbReference type="Gene3D" id="3.40.50.10380">
    <property type="entry name" value="Malic enzyme, N-terminal domain"/>
    <property type="match status" value="1"/>
</dbReference>
<dbReference type="PROSITE" id="PS51845">
    <property type="entry name" value="PDEASE_I_2"/>
    <property type="match status" value="1"/>
</dbReference>
<comment type="similarity">
    <text evidence="7">Belongs to the cyclic nucleotide phosphodiesterase family.</text>
</comment>
<dbReference type="InterPro" id="IPR002073">
    <property type="entry name" value="PDEase_catalytic_dom"/>
</dbReference>
<gene>
    <name evidence="9" type="ORF">MFLAVUS_001153</name>
</gene>
<reference evidence="9 10" key="1">
    <citation type="submission" date="2024-04" db="EMBL/GenBank/DDBJ databases">
        <title>genome sequences of Mucor flavus KT1a and Helicostylum pulchrum KT1b strains isolated from the surface of a dry-aged beef.</title>
        <authorList>
            <person name="Toyotome T."/>
            <person name="Hosono M."/>
            <person name="Torimaru M."/>
            <person name="Fukuda K."/>
            <person name="Mikami N."/>
        </authorList>
    </citation>
    <scope>NUCLEOTIDE SEQUENCE [LARGE SCALE GENOMIC DNA]</scope>
    <source>
        <strain evidence="9 10">KT1a</strain>
    </source>
</reference>